<dbReference type="Gene3D" id="3.30.2070.10">
    <property type="entry name" value="Formate dehydrogenase/DMSO reductase"/>
    <property type="match status" value="1"/>
</dbReference>
<dbReference type="PANTHER" id="PTHR43742:SF6">
    <property type="entry name" value="OXIDOREDUCTASE YYAE-RELATED"/>
    <property type="match status" value="1"/>
</dbReference>
<dbReference type="Pfam" id="PF01568">
    <property type="entry name" value="Molydop_binding"/>
    <property type="match status" value="1"/>
</dbReference>
<dbReference type="SMART" id="SM00926">
    <property type="entry name" value="Molybdop_Fe4S4"/>
    <property type="match status" value="1"/>
</dbReference>
<dbReference type="GO" id="GO:0051536">
    <property type="term" value="F:iron-sulfur cluster binding"/>
    <property type="evidence" value="ECO:0007669"/>
    <property type="project" value="UniProtKB-KW"/>
</dbReference>
<dbReference type="SUPFAM" id="SSF53706">
    <property type="entry name" value="Formate dehydrogenase/DMSO reductase, domains 1-3"/>
    <property type="match status" value="1"/>
</dbReference>
<dbReference type="InterPro" id="IPR006657">
    <property type="entry name" value="MoPterin_dinucl-bd_dom"/>
</dbReference>
<dbReference type="AlphaFoldDB" id="A0A831RGQ8"/>
<dbReference type="Gene3D" id="3.40.50.740">
    <property type="match status" value="1"/>
</dbReference>
<dbReference type="InterPro" id="IPR006656">
    <property type="entry name" value="Mopterin_OxRdtase"/>
</dbReference>
<dbReference type="GO" id="GO:0043546">
    <property type="term" value="F:molybdopterin cofactor binding"/>
    <property type="evidence" value="ECO:0007669"/>
    <property type="project" value="InterPro"/>
</dbReference>
<comment type="caution">
    <text evidence="6">The sequence shown here is derived from an EMBL/GenBank/DDBJ whole genome shotgun (WGS) entry which is preliminary data.</text>
</comment>
<dbReference type="InterPro" id="IPR006963">
    <property type="entry name" value="Mopterin_OxRdtase_4Fe-4S_dom"/>
</dbReference>
<feature type="domain" description="4Fe-4S Mo/W bis-MGD-type" evidence="5">
    <location>
        <begin position="3"/>
        <end position="61"/>
    </location>
</feature>
<evidence type="ECO:0000256" key="3">
    <source>
        <dbReference type="ARBA" id="ARBA00023004"/>
    </source>
</evidence>
<accession>A0A831RGQ8</accession>
<comment type="similarity">
    <text evidence="1">Belongs to the prokaryotic molybdopterin-containing oxidoreductase family.</text>
</comment>
<dbReference type="InterPro" id="IPR037920">
    <property type="entry name" value="YoaE_C"/>
</dbReference>
<organism evidence="6">
    <name type="scientific">Sedimenticola thiotaurini</name>
    <dbReference type="NCBI Taxonomy" id="1543721"/>
    <lineage>
        <taxon>Bacteria</taxon>
        <taxon>Pseudomonadati</taxon>
        <taxon>Pseudomonadota</taxon>
        <taxon>Gammaproteobacteria</taxon>
        <taxon>Chromatiales</taxon>
        <taxon>Sedimenticolaceae</taxon>
        <taxon>Sedimenticola</taxon>
    </lineage>
</organism>
<dbReference type="GO" id="GO:0046872">
    <property type="term" value="F:metal ion binding"/>
    <property type="evidence" value="ECO:0007669"/>
    <property type="project" value="UniProtKB-KW"/>
</dbReference>
<proteinExistence type="inferred from homology"/>
<protein>
    <submittedName>
        <fullName evidence="6">Molybdopterin oxidoreductase family protein</fullName>
    </submittedName>
</protein>
<evidence type="ECO:0000256" key="2">
    <source>
        <dbReference type="ARBA" id="ARBA00022723"/>
    </source>
</evidence>
<dbReference type="SUPFAM" id="SSF50692">
    <property type="entry name" value="ADC-like"/>
    <property type="match status" value="1"/>
</dbReference>
<dbReference type="PANTHER" id="PTHR43742">
    <property type="entry name" value="TRIMETHYLAMINE-N-OXIDE REDUCTASE"/>
    <property type="match status" value="1"/>
</dbReference>
<keyword evidence="2" id="KW-0479">Metal-binding</keyword>
<evidence type="ECO:0000259" key="5">
    <source>
        <dbReference type="PROSITE" id="PS51669"/>
    </source>
</evidence>
<keyword evidence="4" id="KW-0411">Iron-sulfur</keyword>
<dbReference type="InterPro" id="IPR050612">
    <property type="entry name" value="Prok_Mopterin_Oxidored"/>
</dbReference>
<reference evidence="6" key="1">
    <citation type="journal article" date="2020" name="mSystems">
        <title>Genome- and Community-Level Interaction Insights into Carbon Utilization and Element Cycling Functions of Hydrothermarchaeota in Hydrothermal Sediment.</title>
        <authorList>
            <person name="Zhou Z."/>
            <person name="Liu Y."/>
            <person name="Xu W."/>
            <person name="Pan J."/>
            <person name="Luo Z.H."/>
            <person name="Li M."/>
        </authorList>
    </citation>
    <scope>NUCLEOTIDE SEQUENCE [LARGE SCALE GENOMIC DNA]</scope>
    <source>
        <strain evidence="6">HyVt-443</strain>
    </source>
</reference>
<dbReference type="EMBL" id="DRKP01000006">
    <property type="protein sequence ID" value="HEB94887.1"/>
    <property type="molecule type" value="Genomic_DNA"/>
</dbReference>
<dbReference type="CDD" id="cd02766">
    <property type="entry name" value="MopB_3"/>
    <property type="match status" value="1"/>
</dbReference>
<dbReference type="Gene3D" id="3.40.228.10">
    <property type="entry name" value="Dimethylsulfoxide Reductase, domain 2"/>
    <property type="match status" value="1"/>
</dbReference>
<evidence type="ECO:0000313" key="6">
    <source>
        <dbReference type="EMBL" id="HEB94887.1"/>
    </source>
</evidence>
<dbReference type="Pfam" id="PF00384">
    <property type="entry name" value="Molybdopterin"/>
    <property type="match status" value="1"/>
</dbReference>
<sequence>MSAEFVPSVCPHDCPSACALEVERIDRGTIGRIRGARDNDYTQGVVCSKVARYAERVHHPERLTRPLRRVGAKGSGRFRPIGWDEALDEVAGQLQRVAARHGAEAVWPYYYAGTMGQLQRDGINRLRHLLGWSRQAKTICTSIAYAGWNAGVGAEWGSDPRSIADSDLVVVWGGNPVATQVNLMTLITRARRERGAQLVVIDPCRTATAEKADLHLMLRPGTDGALAAAVINVLLQEGYADRDYLSRHTDFDDELELQYAALTPEWAEPLTGVPAHRIRRFARLYGEVKRSFVRLGIGFSRSANGAHNVHAVSCLPAVTGAWQYPGGGALLGSSGLFRLDKTLIEGLDRLDPSVRILDMSRIGPVLCGDDDALAGGPPVKALLVQNSNPMAVAPELGLVQRGFAREDLFVCVHEQFMTETARMADIVLPATMFPEHHDLYQSYGQVYLQASAPVIEAPGECRSNHWLHCELARRLGAEHPGFDLGEREILDRTLRDSGHPGFDELLRRRWLDCSKPFEQMNFIDGFGWPDGRFRFRPDWAGLGAGGEEIPAGPGHWAVIEEADGRHPFRLITPPARSFLNTSFTETPHSRKREQEPRLALHPEDARRLGIATGDWAELGNDRGRVRLRTRLSDGMLPGVVWVEGTWPGTDFPDGHGINHLTSAEPVAPAGGARFHDTAVWIRVAGGAS</sequence>
<dbReference type="Pfam" id="PF04879">
    <property type="entry name" value="Molybdop_Fe4S4"/>
    <property type="match status" value="1"/>
</dbReference>
<dbReference type="Gene3D" id="2.20.25.90">
    <property type="entry name" value="ADC-like domains"/>
    <property type="match status" value="1"/>
</dbReference>
<keyword evidence="3" id="KW-0408">Iron</keyword>
<dbReference type="Proteomes" id="UP000886251">
    <property type="component" value="Unassembled WGS sequence"/>
</dbReference>
<dbReference type="Gene3D" id="2.40.40.20">
    <property type="match status" value="1"/>
</dbReference>
<dbReference type="GO" id="GO:0016491">
    <property type="term" value="F:oxidoreductase activity"/>
    <property type="evidence" value="ECO:0007669"/>
    <property type="project" value="InterPro"/>
</dbReference>
<dbReference type="CDD" id="cd02786">
    <property type="entry name" value="MopB_CT_3"/>
    <property type="match status" value="1"/>
</dbReference>
<dbReference type="InterPro" id="IPR009010">
    <property type="entry name" value="Asp_de-COase-like_dom_sf"/>
</dbReference>
<evidence type="ECO:0000256" key="1">
    <source>
        <dbReference type="ARBA" id="ARBA00010312"/>
    </source>
</evidence>
<evidence type="ECO:0000256" key="4">
    <source>
        <dbReference type="ARBA" id="ARBA00023014"/>
    </source>
</evidence>
<name>A0A831RGQ8_9GAMM</name>
<dbReference type="PROSITE" id="PS51669">
    <property type="entry name" value="4FE4S_MOW_BIS_MGD"/>
    <property type="match status" value="1"/>
</dbReference>
<gene>
    <name evidence="6" type="ORF">ENI96_00460</name>
</gene>